<dbReference type="CDD" id="cd00167">
    <property type="entry name" value="SANT"/>
    <property type="match status" value="2"/>
</dbReference>
<dbReference type="EMBL" id="MLAK01001148">
    <property type="protein sequence ID" value="OHS96884.1"/>
    <property type="molecule type" value="Genomic_DNA"/>
</dbReference>
<name>A0A1J4JI57_9EUKA</name>
<dbReference type="SMART" id="SM00717">
    <property type="entry name" value="SANT"/>
    <property type="match status" value="2"/>
</dbReference>
<feature type="domain" description="HTH myb-type" evidence="2">
    <location>
        <begin position="199"/>
        <end position="253"/>
    </location>
</feature>
<sequence>MNIIYPGVSSRTPSILPHTQPKPVCASTVPVNSAASLAQLAQLNQMSQINQMTNLSTVSGLPSNVQNNAILNPPLSASRAPPNPLTNEINSNSLQNQPNVNLHIVNNTANISHMNGSPSISANSNLSANIQQNQHQGNSIQNMPNGKPKKIRKLFSAEEDALLSRIMYEQPFTTWIVVAAQIPGRSARQCRDRWANYLSPENKNGPWSDEEDKLLACKFSEFGPQWTTIAKFFDGRSENNVKNRWYTHLRGKYQSPTVSNNNLSEINNHNNNNNNNLSVNVKKATERPVTLTAPPNAQVLQSNISMPQELDMSAILSNMNAINFLNIGQSINNVNVNISNMPNLNNNVVITHPNVNLSINGINNISPDFNTSINGVPSQPNLALTSIIQNNTPNLTNNITSNITNNLTNIITNGIPSNLNNVINSNITNCVESNLGEIQNTGRVPTLNLTSSLVSQNVTLPPPRKSAHALLPPISTLEMEIGSSRTVVPTASQSARMRCASAQPFTTYRNV</sequence>
<dbReference type="Proteomes" id="UP000179807">
    <property type="component" value="Unassembled WGS sequence"/>
</dbReference>
<dbReference type="PROSITE" id="PS51294">
    <property type="entry name" value="HTH_MYB"/>
    <property type="match status" value="2"/>
</dbReference>
<evidence type="ECO:0008006" key="5">
    <source>
        <dbReference type="Google" id="ProtNLM"/>
    </source>
</evidence>
<feature type="domain" description="HTH myb-type" evidence="2">
    <location>
        <begin position="147"/>
        <end position="198"/>
    </location>
</feature>
<evidence type="ECO:0000259" key="2">
    <source>
        <dbReference type="PROSITE" id="PS51294"/>
    </source>
</evidence>
<dbReference type="GeneID" id="94825124"/>
<gene>
    <name evidence="3" type="ORF">TRFO_01971</name>
</gene>
<dbReference type="RefSeq" id="XP_068350021.1">
    <property type="nucleotide sequence ID" value="XM_068490420.1"/>
</dbReference>
<dbReference type="InterPro" id="IPR001005">
    <property type="entry name" value="SANT/Myb"/>
</dbReference>
<dbReference type="PANTHER" id="PTHR45614:SF69">
    <property type="entry name" value="CHROMOSOME UNDETERMINED SCAFFOLD_38, WHOLE GENOME SHOTGUN SEQUENCE"/>
    <property type="match status" value="1"/>
</dbReference>
<protein>
    <recommendedName>
        <fullName evidence="5">Myb-like DNA-binding domain containing protein</fullName>
    </recommendedName>
</protein>
<dbReference type="Gene3D" id="1.10.10.60">
    <property type="entry name" value="Homeodomain-like"/>
    <property type="match status" value="2"/>
</dbReference>
<dbReference type="GO" id="GO:0000981">
    <property type="term" value="F:DNA-binding transcription factor activity, RNA polymerase II-specific"/>
    <property type="evidence" value="ECO:0007669"/>
    <property type="project" value="TreeGrafter"/>
</dbReference>
<dbReference type="InterPro" id="IPR017930">
    <property type="entry name" value="Myb_dom"/>
</dbReference>
<evidence type="ECO:0000259" key="1">
    <source>
        <dbReference type="PROSITE" id="PS50090"/>
    </source>
</evidence>
<dbReference type="GO" id="GO:0000978">
    <property type="term" value="F:RNA polymerase II cis-regulatory region sequence-specific DNA binding"/>
    <property type="evidence" value="ECO:0007669"/>
    <property type="project" value="TreeGrafter"/>
</dbReference>
<dbReference type="AlphaFoldDB" id="A0A1J4JI57"/>
<dbReference type="PROSITE" id="PS50090">
    <property type="entry name" value="MYB_LIKE"/>
    <property type="match status" value="2"/>
</dbReference>
<dbReference type="InterPro" id="IPR009057">
    <property type="entry name" value="Homeodomain-like_sf"/>
</dbReference>
<organism evidence="3 4">
    <name type="scientific">Tritrichomonas foetus</name>
    <dbReference type="NCBI Taxonomy" id="1144522"/>
    <lineage>
        <taxon>Eukaryota</taxon>
        <taxon>Metamonada</taxon>
        <taxon>Parabasalia</taxon>
        <taxon>Tritrichomonadida</taxon>
        <taxon>Tritrichomonadidae</taxon>
        <taxon>Tritrichomonas</taxon>
    </lineage>
</organism>
<dbReference type="VEuPathDB" id="TrichDB:TRFO_01971"/>
<dbReference type="PANTHER" id="PTHR45614">
    <property type="entry name" value="MYB PROTEIN-RELATED"/>
    <property type="match status" value="1"/>
</dbReference>
<proteinExistence type="predicted"/>
<dbReference type="GO" id="GO:0005634">
    <property type="term" value="C:nucleus"/>
    <property type="evidence" value="ECO:0007669"/>
    <property type="project" value="TreeGrafter"/>
</dbReference>
<comment type="caution">
    <text evidence="3">The sequence shown here is derived from an EMBL/GenBank/DDBJ whole genome shotgun (WGS) entry which is preliminary data.</text>
</comment>
<dbReference type="InterPro" id="IPR050560">
    <property type="entry name" value="MYB_TF"/>
</dbReference>
<accession>A0A1J4JI57</accession>
<evidence type="ECO:0000313" key="3">
    <source>
        <dbReference type="EMBL" id="OHS96884.1"/>
    </source>
</evidence>
<reference evidence="3" key="1">
    <citation type="submission" date="2016-10" db="EMBL/GenBank/DDBJ databases">
        <authorList>
            <person name="Benchimol M."/>
            <person name="Almeida L.G."/>
            <person name="Vasconcelos A.T."/>
            <person name="Perreira-Neves A."/>
            <person name="Rosa I.A."/>
            <person name="Tasca T."/>
            <person name="Bogo M.R."/>
            <person name="de Souza W."/>
        </authorList>
    </citation>
    <scope>NUCLEOTIDE SEQUENCE [LARGE SCALE GENOMIC DNA]</scope>
    <source>
        <strain evidence="3">K</strain>
    </source>
</reference>
<evidence type="ECO:0000313" key="4">
    <source>
        <dbReference type="Proteomes" id="UP000179807"/>
    </source>
</evidence>
<feature type="domain" description="Myb-like" evidence="1">
    <location>
        <begin position="147"/>
        <end position="198"/>
    </location>
</feature>
<keyword evidence="4" id="KW-1185">Reference proteome</keyword>
<dbReference type="SUPFAM" id="SSF46689">
    <property type="entry name" value="Homeodomain-like"/>
    <property type="match status" value="1"/>
</dbReference>
<dbReference type="OrthoDB" id="2143914at2759"/>
<feature type="domain" description="Myb-like" evidence="1">
    <location>
        <begin position="199"/>
        <end position="249"/>
    </location>
</feature>
<dbReference type="Pfam" id="PF00249">
    <property type="entry name" value="Myb_DNA-binding"/>
    <property type="match status" value="2"/>
</dbReference>